<dbReference type="AlphaFoldDB" id="A0A8E0MF17"/>
<organism evidence="1 2">
    <name type="scientific">Lacticaseibacillus paracasei subsp. paracasei Lpp71</name>
    <dbReference type="NCBI Taxonomy" id="1256207"/>
    <lineage>
        <taxon>Bacteria</taxon>
        <taxon>Bacillati</taxon>
        <taxon>Bacillota</taxon>
        <taxon>Bacilli</taxon>
        <taxon>Lactobacillales</taxon>
        <taxon>Lactobacillaceae</taxon>
        <taxon>Lacticaseibacillus</taxon>
    </lineage>
</organism>
<sequence length="65" mass="7133">LIQCRGLPIDSVCKPPYLSCLDTLIMPLIFIKAKKHPVFLVFKSYAKIAVPNSAISGRMGLATRS</sequence>
<accession>A0A8E0MF17</accession>
<gene>
    <name evidence="1" type="ORF">Lpp71_02761</name>
</gene>
<evidence type="ECO:0000313" key="1">
    <source>
        <dbReference type="EMBL" id="EPC77021.1"/>
    </source>
</evidence>
<evidence type="ECO:0000313" key="2">
    <source>
        <dbReference type="Proteomes" id="UP000014252"/>
    </source>
</evidence>
<protein>
    <submittedName>
        <fullName evidence="1">Uncharacterized protein</fullName>
    </submittedName>
</protein>
<proteinExistence type="predicted"/>
<reference evidence="1 2" key="1">
    <citation type="journal article" date="2013" name="PLoS ONE">
        <title>Lactobacillus paracasei comparative genomics: towards species pan-genome definition and exploitation of diversity.</title>
        <authorList>
            <person name="Smokvina T."/>
            <person name="Wels M."/>
            <person name="Polka J."/>
            <person name="Chervaux C."/>
            <person name="Brisse S."/>
            <person name="Boekhorst J."/>
            <person name="van Hylckama Vlieg J.E."/>
            <person name="Siezen R.J."/>
        </authorList>
    </citation>
    <scope>NUCLEOTIDE SEQUENCE [LARGE SCALE GENOMIC DNA]</scope>
    <source>
        <strain evidence="1 2">Lpp71</strain>
    </source>
</reference>
<name>A0A8E0MF17_LACPA</name>
<dbReference type="EMBL" id="ANKD01000112">
    <property type="protein sequence ID" value="EPC77021.1"/>
    <property type="molecule type" value="Genomic_DNA"/>
</dbReference>
<dbReference type="Proteomes" id="UP000014252">
    <property type="component" value="Unassembled WGS sequence"/>
</dbReference>
<feature type="non-terminal residue" evidence="1">
    <location>
        <position position="1"/>
    </location>
</feature>
<comment type="caution">
    <text evidence="1">The sequence shown here is derived from an EMBL/GenBank/DDBJ whole genome shotgun (WGS) entry which is preliminary data.</text>
</comment>